<reference evidence="5 6" key="1">
    <citation type="submission" date="2020-04" db="EMBL/GenBank/DDBJ databases">
        <title>Marinobacter oceani sp. nov., isolated from marine solar saltern.</title>
        <authorList>
            <person name="Chen X.-Y."/>
        </authorList>
    </citation>
    <scope>NUCLEOTIDE SEQUENCE [LARGE SCALE GENOMIC DNA]</scope>
    <source>
        <strain evidence="5 6">W62</strain>
    </source>
</reference>
<dbReference type="InterPro" id="IPR000873">
    <property type="entry name" value="AMP-dep_synth/lig_dom"/>
</dbReference>
<evidence type="ECO:0000256" key="1">
    <source>
        <dbReference type="ARBA" id="ARBA00006432"/>
    </source>
</evidence>
<accession>A0A7Y0WRK2</accession>
<dbReference type="RefSeq" id="WP_135954453.1">
    <property type="nucleotide sequence ID" value="NZ_JABCKY010000001.1"/>
</dbReference>
<dbReference type="Pfam" id="PF00501">
    <property type="entry name" value="AMP-binding"/>
    <property type="match status" value="1"/>
</dbReference>
<dbReference type="InterPro" id="IPR020845">
    <property type="entry name" value="AMP-binding_CS"/>
</dbReference>
<organism evidence="5 6">
    <name type="scientific">Marinobacter orientalis</name>
    <dbReference type="NCBI Taxonomy" id="1928859"/>
    <lineage>
        <taxon>Bacteria</taxon>
        <taxon>Pseudomonadati</taxon>
        <taxon>Pseudomonadota</taxon>
        <taxon>Gammaproteobacteria</taxon>
        <taxon>Pseudomonadales</taxon>
        <taxon>Marinobacteraceae</taxon>
        <taxon>Marinobacter</taxon>
    </lineage>
</organism>
<dbReference type="EMBL" id="JABCKY010000001">
    <property type="protein sequence ID" value="NMT63114.1"/>
    <property type="molecule type" value="Genomic_DNA"/>
</dbReference>
<dbReference type="FunFam" id="3.30.300.30:FF:000008">
    <property type="entry name" value="2,3-dihydroxybenzoate-AMP ligase"/>
    <property type="match status" value="1"/>
</dbReference>
<dbReference type="OrthoDB" id="9803968at2"/>
<evidence type="ECO:0000256" key="2">
    <source>
        <dbReference type="ARBA" id="ARBA00022598"/>
    </source>
</evidence>
<dbReference type="Gene3D" id="3.40.50.12780">
    <property type="entry name" value="N-terminal domain of ligase-like"/>
    <property type="match status" value="1"/>
</dbReference>
<proteinExistence type="inferred from homology"/>
<dbReference type="NCBIfam" id="NF004837">
    <property type="entry name" value="PRK06187.1"/>
    <property type="match status" value="1"/>
</dbReference>
<dbReference type="PANTHER" id="PTHR43767">
    <property type="entry name" value="LONG-CHAIN-FATTY-ACID--COA LIGASE"/>
    <property type="match status" value="1"/>
</dbReference>
<evidence type="ECO:0000313" key="5">
    <source>
        <dbReference type="EMBL" id="NMT63114.1"/>
    </source>
</evidence>
<comment type="similarity">
    <text evidence="1">Belongs to the ATP-dependent AMP-binding enzyme family.</text>
</comment>
<protein>
    <submittedName>
        <fullName evidence="5">Long-chain-fatty-acid--CoA ligase</fullName>
    </submittedName>
</protein>
<dbReference type="GO" id="GO:0016878">
    <property type="term" value="F:acid-thiol ligase activity"/>
    <property type="evidence" value="ECO:0007669"/>
    <property type="project" value="UniProtKB-ARBA"/>
</dbReference>
<feature type="domain" description="AMP-binding enzyme C-terminal" evidence="4">
    <location>
        <begin position="418"/>
        <end position="493"/>
    </location>
</feature>
<dbReference type="PANTHER" id="PTHR43767:SF1">
    <property type="entry name" value="NONRIBOSOMAL PEPTIDE SYNTHASE PES1 (EUROFUNG)-RELATED"/>
    <property type="match status" value="1"/>
</dbReference>
<keyword evidence="2 5" id="KW-0436">Ligase</keyword>
<dbReference type="Pfam" id="PF13193">
    <property type="entry name" value="AMP-binding_C"/>
    <property type="match status" value="1"/>
</dbReference>
<dbReference type="InterPro" id="IPR025110">
    <property type="entry name" value="AMP-bd_C"/>
</dbReference>
<dbReference type="AlphaFoldDB" id="A0A7Y0WRK2"/>
<sequence length="504" mass="55687">MWTINDVLDSNTRKFSDKEAFVQDDRRLSWGQLGENVRQRAAWLQQQGVGKGDKIAIHGRNSTTWIEAFFAVLKCGGVAVPVNHKLAAAEVEYILADSDSSLWLVDSSLFEELGLDPKDTGIRTFALDTDKEVTGLDPMGFGTETDFRSVDVSADDLAELLYTSGTTGRPKGCMHSHETALLAGIGPGMVWGTGMNDRILMAMPIWHSAPLNNQLLGALYVGATVVLMREYEPVKFLETVQNERCTIFFGAPIAYVMPVQVVEDFEAFDLSSVHAWLYGGGPIDADTAKLLSAKYKSERFYQIYGMTETGPTGTALYPHEQQTKAGSIGKIAVNGCDMRLVNENREDARPGEVGEIWLRAQSMMLGYYKLPEASQKAFEDGWYRTGDLARIDGDGYLFIVDRAKDMIVTGGENVYSKEVEDVLINCPGVNEVAVIGLPHKDWGETVVAVIVTDRSSPIDEEAITSYCKDKLARYKIPRSIQVVDSIPRTPTGKVMKFKVRETFG</sequence>
<name>A0A7Y0WRK2_9GAMM</name>
<dbReference type="PROSITE" id="PS00455">
    <property type="entry name" value="AMP_BINDING"/>
    <property type="match status" value="1"/>
</dbReference>
<dbReference type="InterPro" id="IPR045851">
    <property type="entry name" value="AMP-bd_C_sf"/>
</dbReference>
<dbReference type="InterPro" id="IPR042099">
    <property type="entry name" value="ANL_N_sf"/>
</dbReference>
<dbReference type="SUPFAM" id="SSF56801">
    <property type="entry name" value="Acetyl-CoA synthetase-like"/>
    <property type="match status" value="1"/>
</dbReference>
<keyword evidence="6" id="KW-1185">Reference proteome</keyword>
<dbReference type="Proteomes" id="UP000567186">
    <property type="component" value="Unassembled WGS sequence"/>
</dbReference>
<feature type="domain" description="AMP-dependent synthetase/ligase" evidence="3">
    <location>
        <begin position="10"/>
        <end position="368"/>
    </location>
</feature>
<evidence type="ECO:0000259" key="4">
    <source>
        <dbReference type="Pfam" id="PF13193"/>
    </source>
</evidence>
<dbReference type="Gene3D" id="3.30.300.30">
    <property type="match status" value="1"/>
</dbReference>
<evidence type="ECO:0000259" key="3">
    <source>
        <dbReference type="Pfam" id="PF00501"/>
    </source>
</evidence>
<gene>
    <name evidence="5" type="ORF">HIU99_05815</name>
</gene>
<comment type="caution">
    <text evidence="5">The sequence shown here is derived from an EMBL/GenBank/DDBJ whole genome shotgun (WGS) entry which is preliminary data.</text>
</comment>
<dbReference type="InterPro" id="IPR050237">
    <property type="entry name" value="ATP-dep_AMP-bd_enzyme"/>
</dbReference>
<evidence type="ECO:0000313" key="6">
    <source>
        <dbReference type="Proteomes" id="UP000567186"/>
    </source>
</evidence>